<proteinExistence type="predicted"/>
<dbReference type="AlphaFoldDB" id="A0A0L6UKF8"/>
<reference evidence="1 2" key="1">
    <citation type="submission" date="2015-08" db="EMBL/GenBank/DDBJ databases">
        <title>Next Generation Sequencing and Analysis of the Genome of Puccinia sorghi L Schw, the Causal Agent of Maize Common Rust.</title>
        <authorList>
            <person name="Rochi L."/>
            <person name="Burguener G."/>
            <person name="Darino M."/>
            <person name="Turjanski A."/>
            <person name="Kreff E."/>
            <person name="Dieguez M.J."/>
            <person name="Sacco F."/>
        </authorList>
    </citation>
    <scope>NUCLEOTIDE SEQUENCE [LARGE SCALE GENOMIC DNA]</scope>
    <source>
        <strain evidence="1 2">RO10H11247</strain>
    </source>
</reference>
<keyword evidence="2" id="KW-1185">Reference proteome</keyword>
<comment type="caution">
    <text evidence="1">The sequence shown here is derived from an EMBL/GenBank/DDBJ whole genome shotgun (WGS) entry which is preliminary data.</text>
</comment>
<dbReference type="Proteomes" id="UP000037035">
    <property type="component" value="Unassembled WGS sequence"/>
</dbReference>
<protein>
    <submittedName>
        <fullName evidence="1">Uncharacterized protein</fullName>
    </submittedName>
</protein>
<feature type="non-terminal residue" evidence="1">
    <location>
        <position position="98"/>
    </location>
</feature>
<evidence type="ECO:0000313" key="1">
    <source>
        <dbReference type="EMBL" id="KNZ49026.1"/>
    </source>
</evidence>
<dbReference type="VEuPathDB" id="FungiDB:VP01_5254g2"/>
<evidence type="ECO:0000313" key="2">
    <source>
        <dbReference type="Proteomes" id="UP000037035"/>
    </source>
</evidence>
<name>A0A0L6UKF8_9BASI</name>
<sequence length="98" mass="11520">MIGLESPIFKLYPLSHEHKFLDEEHRRNDFLLTQQFQHNGLQLIKGLCKGLLLVKYSIYGLQTLHNLPRTGTWDEVGGCGTFADRRLSVRYPFLWKFK</sequence>
<dbReference type="OrthoDB" id="3036896at2759"/>
<gene>
    <name evidence="1" type="ORF">VP01_5254g2</name>
</gene>
<organism evidence="1 2">
    <name type="scientific">Puccinia sorghi</name>
    <dbReference type="NCBI Taxonomy" id="27349"/>
    <lineage>
        <taxon>Eukaryota</taxon>
        <taxon>Fungi</taxon>
        <taxon>Dikarya</taxon>
        <taxon>Basidiomycota</taxon>
        <taxon>Pucciniomycotina</taxon>
        <taxon>Pucciniomycetes</taxon>
        <taxon>Pucciniales</taxon>
        <taxon>Pucciniaceae</taxon>
        <taxon>Puccinia</taxon>
    </lineage>
</organism>
<accession>A0A0L6UKF8</accession>
<dbReference type="EMBL" id="LAVV01010447">
    <property type="protein sequence ID" value="KNZ49026.1"/>
    <property type="molecule type" value="Genomic_DNA"/>
</dbReference>